<sequence length="71" mass="7964">MRIVMTWLHRLSALCLCSAFVGRTQQRDIRIRRGQVHAATPQRWHTEDIALMSSSCNLAPIAQASSACVEI</sequence>
<organism evidence="2">
    <name type="scientific">Amblyomma triste</name>
    <name type="common">Neotropical tick</name>
    <dbReference type="NCBI Taxonomy" id="251400"/>
    <lineage>
        <taxon>Eukaryota</taxon>
        <taxon>Metazoa</taxon>
        <taxon>Ecdysozoa</taxon>
        <taxon>Arthropoda</taxon>
        <taxon>Chelicerata</taxon>
        <taxon>Arachnida</taxon>
        <taxon>Acari</taxon>
        <taxon>Parasitiformes</taxon>
        <taxon>Ixodida</taxon>
        <taxon>Ixodoidea</taxon>
        <taxon>Ixodidae</taxon>
        <taxon>Amblyomminae</taxon>
        <taxon>Amblyomma</taxon>
    </lineage>
</organism>
<dbReference type="EMBL" id="GBBM01008059">
    <property type="protein sequence ID" value="JAC27359.1"/>
    <property type="molecule type" value="mRNA"/>
</dbReference>
<reference evidence="2" key="1">
    <citation type="submission" date="2014-03" db="EMBL/GenBank/DDBJ databases">
        <title>The sialotranscriptome of Amblyomma triste, Amblyomma parvum and Amblyomma cajennense ticks, uncovered by 454-based RNA-seq.</title>
        <authorList>
            <person name="Garcia G.R."/>
            <person name="Gardinassi L.G."/>
            <person name="Ribeiro J.M."/>
            <person name="Anatriello E."/>
            <person name="Ferreira B.R."/>
            <person name="Moreira H.N."/>
            <person name="Mafra C."/>
            <person name="Olegario M.M."/>
            <person name="Szabo P.J."/>
            <person name="Miranda-Santos I.K."/>
            <person name="Maruyama S.R."/>
        </authorList>
    </citation>
    <scope>NUCLEOTIDE SEQUENCE</scope>
    <source>
        <strain evidence="2">Mato Grasso do Sul</strain>
        <tissue evidence="2">Salivary glands</tissue>
    </source>
</reference>
<keyword evidence="1" id="KW-0732">Signal</keyword>
<protein>
    <submittedName>
        <fullName evidence="2">Putative secreted protein</fullName>
    </submittedName>
</protein>
<dbReference type="AlphaFoldDB" id="A0A023G0X3"/>
<evidence type="ECO:0000256" key="1">
    <source>
        <dbReference type="SAM" id="SignalP"/>
    </source>
</evidence>
<accession>A0A023G0X3</accession>
<feature type="signal peptide" evidence="1">
    <location>
        <begin position="1"/>
        <end position="19"/>
    </location>
</feature>
<feature type="chain" id="PRO_5001516427" evidence="1">
    <location>
        <begin position="20"/>
        <end position="71"/>
    </location>
</feature>
<evidence type="ECO:0000313" key="2">
    <source>
        <dbReference type="EMBL" id="JAC27359.1"/>
    </source>
</evidence>
<proteinExistence type="evidence at transcript level"/>
<name>A0A023G0X3_AMBTT</name>